<protein>
    <submittedName>
        <fullName evidence="2">Uncharacterized protein</fullName>
    </submittedName>
</protein>
<evidence type="ECO:0000256" key="1">
    <source>
        <dbReference type="SAM" id="MobiDB-lite"/>
    </source>
</evidence>
<proteinExistence type="predicted"/>
<feature type="region of interest" description="Disordered" evidence="1">
    <location>
        <begin position="1"/>
        <end position="27"/>
    </location>
</feature>
<comment type="caution">
    <text evidence="2">The sequence shown here is derived from an EMBL/GenBank/DDBJ whole genome shotgun (WGS) entry which is preliminary data.</text>
</comment>
<dbReference type="Proteomes" id="UP001391051">
    <property type="component" value="Unassembled WGS sequence"/>
</dbReference>
<gene>
    <name evidence="2" type="ORF">PG986_013054</name>
</gene>
<evidence type="ECO:0000313" key="3">
    <source>
        <dbReference type="Proteomes" id="UP001391051"/>
    </source>
</evidence>
<dbReference type="EMBL" id="JAQQWE010000008">
    <property type="protein sequence ID" value="KAK7943941.1"/>
    <property type="molecule type" value="Genomic_DNA"/>
</dbReference>
<dbReference type="RefSeq" id="XP_066695972.1">
    <property type="nucleotide sequence ID" value="XM_066849276.1"/>
</dbReference>
<reference evidence="2 3" key="1">
    <citation type="submission" date="2023-01" db="EMBL/GenBank/DDBJ databases">
        <title>Analysis of 21 Apiospora genomes using comparative genomics revels a genus with tremendous synthesis potential of carbohydrate active enzymes and secondary metabolites.</title>
        <authorList>
            <person name="Sorensen T."/>
        </authorList>
    </citation>
    <scope>NUCLEOTIDE SEQUENCE [LARGE SCALE GENOMIC DNA]</scope>
    <source>
        <strain evidence="2 3">CBS 24483</strain>
    </source>
</reference>
<sequence length="97" mass="10648">MRNIAGRLRSPVQAMPRQSMGKHAAHDGLGCQRWGTQLRYGLQASGGGGGQIDVEPRFAWSQVTCSRGLEPRWCHLGFLCWDRGTCRPAPEVKVASV</sequence>
<name>A0ABR1Q2Y5_9PEZI</name>
<keyword evidence="3" id="KW-1185">Reference proteome</keyword>
<organism evidence="2 3">
    <name type="scientific">Apiospora aurea</name>
    <dbReference type="NCBI Taxonomy" id="335848"/>
    <lineage>
        <taxon>Eukaryota</taxon>
        <taxon>Fungi</taxon>
        <taxon>Dikarya</taxon>
        <taxon>Ascomycota</taxon>
        <taxon>Pezizomycotina</taxon>
        <taxon>Sordariomycetes</taxon>
        <taxon>Xylariomycetidae</taxon>
        <taxon>Amphisphaeriales</taxon>
        <taxon>Apiosporaceae</taxon>
        <taxon>Apiospora</taxon>
    </lineage>
</organism>
<evidence type="ECO:0000313" key="2">
    <source>
        <dbReference type="EMBL" id="KAK7943941.1"/>
    </source>
</evidence>
<accession>A0ABR1Q2Y5</accession>
<dbReference type="GeneID" id="92082338"/>